<dbReference type="PANTHER" id="PTHR23429">
    <property type="entry name" value="GLUCOSE-6-PHOSPHATE 1-DEHYDROGENASE G6PD"/>
    <property type="match status" value="1"/>
</dbReference>
<evidence type="ECO:0000256" key="1">
    <source>
        <dbReference type="ARBA" id="ARBA00002914"/>
    </source>
</evidence>
<evidence type="ECO:0000256" key="12">
    <source>
        <dbReference type="RuleBase" id="RU362120"/>
    </source>
</evidence>
<dbReference type="GO" id="GO:0050661">
    <property type="term" value="F:NADP binding"/>
    <property type="evidence" value="ECO:0007669"/>
    <property type="project" value="InterPro"/>
</dbReference>
<evidence type="ECO:0000256" key="3">
    <source>
        <dbReference type="ARBA" id="ARBA00004937"/>
    </source>
</evidence>
<dbReference type="NCBIfam" id="TIGR00871">
    <property type="entry name" value="zwf"/>
    <property type="match status" value="1"/>
</dbReference>
<proteinExistence type="inferred from homology"/>
<keyword evidence="7 12" id="KW-0313">Glucose metabolism</keyword>
<evidence type="ECO:0000256" key="11">
    <source>
        <dbReference type="ARBA" id="ARBA00047696"/>
    </source>
</evidence>
<dbReference type="InterPro" id="IPR036291">
    <property type="entry name" value="NAD(P)-bd_dom_sf"/>
</dbReference>
<protein>
    <recommendedName>
        <fullName evidence="6 12">Glucose-6-phosphate 1-dehydrogenase</fullName>
        <ecNumber evidence="5 12">1.1.1.49</ecNumber>
    </recommendedName>
</protein>
<keyword evidence="9 12" id="KW-0560">Oxidoreductase</keyword>
<evidence type="ECO:0000256" key="4">
    <source>
        <dbReference type="ARBA" id="ARBA00009975"/>
    </source>
</evidence>
<keyword evidence="16" id="KW-1185">Reference proteome</keyword>
<evidence type="ECO:0000256" key="7">
    <source>
        <dbReference type="ARBA" id="ARBA00022526"/>
    </source>
</evidence>
<reference evidence="15" key="1">
    <citation type="journal article" date="2016" name="Insect Biochem. Mol. Biol.">
        <title>Multifaceted biological insights from a draft genome sequence of the tobacco hornworm moth, Manduca sexta.</title>
        <authorList>
            <person name="Kanost M.R."/>
            <person name="Arrese E.L."/>
            <person name="Cao X."/>
            <person name="Chen Y.R."/>
            <person name="Chellapilla S."/>
            <person name="Goldsmith M.R."/>
            <person name="Grosse-Wilde E."/>
            <person name="Heckel D.G."/>
            <person name="Herndon N."/>
            <person name="Jiang H."/>
            <person name="Papanicolaou A."/>
            <person name="Qu J."/>
            <person name="Soulages J.L."/>
            <person name="Vogel H."/>
            <person name="Walters J."/>
            <person name="Waterhouse R.M."/>
            <person name="Ahn S.J."/>
            <person name="Almeida F.C."/>
            <person name="An C."/>
            <person name="Aqrawi P."/>
            <person name="Bretschneider A."/>
            <person name="Bryant W.B."/>
            <person name="Bucks S."/>
            <person name="Chao H."/>
            <person name="Chevignon G."/>
            <person name="Christen J.M."/>
            <person name="Clarke D.F."/>
            <person name="Dittmer N.T."/>
            <person name="Ferguson L.C.F."/>
            <person name="Garavelou S."/>
            <person name="Gordon K.H.J."/>
            <person name="Gunaratna R.T."/>
            <person name="Han Y."/>
            <person name="Hauser F."/>
            <person name="He Y."/>
            <person name="Heidel-Fischer H."/>
            <person name="Hirsh A."/>
            <person name="Hu Y."/>
            <person name="Jiang H."/>
            <person name="Kalra D."/>
            <person name="Klinner C."/>
            <person name="Konig C."/>
            <person name="Kovar C."/>
            <person name="Kroll A.R."/>
            <person name="Kuwar S.S."/>
            <person name="Lee S.L."/>
            <person name="Lehman R."/>
            <person name="Li K."/>
            <person name="Li Z."/>
            <person name="Liang H."/>
            <person name="Lovelace S."/>
            <person name="Lu Z."/>
            <person name="Mansfield J.H."/>
            <person name="McCulloch K.J."/>
            <person name="Mathew T."/>
            <person name="Morton B."/>
            <person name="Muzny D.M."/>
            <person name="Neunemann D."/>
            <person name="Ongeri F."/>
            <person name="Pauchet Y."/>
            <person name="Pu L.L."/>
            <person name="Pyrousis I."/>
            <person name="Rao X.J."/>
            <person name="Redding A."/>
            <person name="Roesel C."/>
            <person name="Sanchez-Gracia A."/>
            <person name="Schaack S."/>
            <person name="Shukla A."/>
            <person name="Tetreau G."/>
            <person name="Wang Y."/>
            <person name="Xiong G.H."/>
            <person name="Traut W."/>
            <person name="Walsh T.K."/>
            <person name="Worley K.C."/>
            <person name="Wu D."/>
            <person name="Wu W."/>
            <person name="Wu Y.Q."/>
            <person name="Zhang X."/>
            <person name="Zou Z."/>
            <person name="Zucker H."/>
            <person name="Briscoe A.D."/>
            <person name="Burmester T."/>
            <person name="Clem R.J."/>
            <person name="Feyereisen R."/>
            <person name="Grimmelikhuijzen C.J.P."/>
            <person name="Hamodrakas S.J."/>
            <person name="Hansson B.S."/>
            <person name="Huguet E."/>
            <person name="Jermiin L.S."/>
            <person name="Lan Q."/>
            <person name="Lehman H.K."/>
            <person name="Lorenzen M."/>
            <person name="Merzendorfer H."/>
            <person name="Michalopoulos I."/>
            <person name="Morton D.B."/>
            <person name="Muthukrishnan S."/>
            <person name="Oakeshott J.G."/>
            <person name="Palmer W."/>
            <person name="Park Y."/>
            <person name="Passarelli A.L."/>
            <person name="Rozas J."/>
            <person name="Schwartz L.M."/>
            <person name="Smith W."/>
            <person name="Southgate A."/>
            <person name="Vilcinskas A."/>
            <person name="Vogt R."/>
            <person name="Wang P."/>
            <person name="Werren J."/>
            <person name="Yu X.Q."/>
            <person name="Zhou J.J."/>
            <person name="Brown S.J."/>
            <person name="Scherer S.E."/>
            <person name="Richards S."/>
            <person name="Blissard G.W."/>
        </authorList>
    </citation>
    <scope>NUCLEOTIDE SEQUENCE</scope>
</reference>
<dbReference type="GO" id="GO:0006006">
    <property type="term" value="P:glucose metabolic process"/>
    <property type="evidence" value="ECO:0007669"/>
    <property type="project" value="UniProtKB-KW"/>
</dbReference>
<dbReference type="AlphaFoldDB" id="A0A922CXJ4"/>
<accession>A0A922CXJ4</accession>
<dbReference type="PRINTS" id="PR00079">
    <property type="entry name" value="G6PDHDRGNASE"/>
</dbReference>
<dbReference type="HAMAP" id="MF_00966">
    <property type="entry name" value="G6PD"/>
    <property type="match status" value="1"/>
</dbReference>
<name>A0A922CXJ4_MANSE</name>
<evidence type="ECO:0000256" key="10">
    <source>
        <dbReference type="ARBA" id="ARBA00023277"/>
    </source>
</evidence>
<feature type="domain" description="Glucose-6-phosphate dehydrogenase C-terminal" evidence="14">
    <location>
        <begin position="191"/>
        <end position="479"/>
    </location>
</feature>
<dbReference type="GO" id="GO:0004345">
    <property type="term" value="F:glucose-6-phosphate dehydrogenase activity"/>
    <property type="evidence" value="ECO:0007669"/>
    <property type="project" value="UniProtKB-EC"/>
</dbReference>
<dbReference type="EC" id="1.1.1.49" evidence="5 12"/>
<dbReference type="GO" id="GO:0005829">
    <property type="term" value="C:cytosol"/>
    <property type="evidence" value="ECO:0007669"/>
    <property type="project" value="UniProtKB-SubCell"/>
</dbReference>
<dbReference type="GO" id="GO:0009051">
    <property type="term" value="P:pentose-phosphate shunt, oxidative branch"/>
    <property type="evidence" value="ECO:0007669"/>
    <property type="project" value="TreeGrafter"/>
</dbReference>
<dbReference type="Proteomes" id="UP000791440">
    <property type="component" value="Unassembled WGS sequence"/>
</dbReference>
<dbReference type="InterPro" id="IPR019796">
    <property type="entry name" value="G6P_DH_AS"/>
</dbReference>
<sequence length="494" mass="57048">MENKSEFQYPHTFILMGASGDLAKKKIYPTIWYLYRDNLLPKHSKFIGYARTKQTMQDVREKTKKYMKVRPGEEELLENFWAANDYLAGSYDKRIDYEFLNQLISKHEKGICANRIFYLAVPPTVFEEVTVNIKNACSSIKGFTRVIIEKPFGRDDVSSEKLSNHLATLFREEQIYRIDHYLGKEMVQNLMTIRFANQIFNPAWNRENIASVLISFKEPFGTEGRGGYFDDFGIIRDVMQNHLLQILSLVAMEKPVTLNPNDIRDEKVKVLRHINPIELKDILVGQYVGNPDGQGEEKLGYLNDPTVPKGSVTPTYALAALWINNARWQGVPFILRCGKALNERKAEVRVQYKDVPGDIFSGHSKRNELVIRVQPGEALYLKMMSKSPGMKFDLVETELDLTYSTRYKEASVPDAYERLILDVFTGTQMHFVRNDELKEAWRIFTPVLKKLEENKIKPVPYVYGSRGPPEADGKLSEYDFKFSGSYKWQKPESP</sequence>
<organism evidence="15 16">
    <name type="scientific">Manduca sexta</name>
    <name type="common">Tobacco hawkmoth</name>
    <name type="synonym">Tobacco hornworm</name>
    <dbReference type="NCBI Taxonomy" id="7130"/>
    <lineage>
        <taxon>Eukaryota</taxon>
        <taxon>Metazoa</taxon>
        <taxon>Ecdysozoa</taxon>
        <taxon>Arthropoda</taxon>
        <taxon>Hexapoda</taxon>
        <taxon>Insecta</taxon>
        <taxon>Pterygota</taxon>
        <taxon>Neoptera</taxon>
        <taxon>Endopterygota</taxon>
        <taxon>Lepidoptera</taxon>
        <taxon>Glossata</taxon>
        <taxon>Ditrysia</taxon>
        <taxon>Bombycoidea</taxon>
        <taxon>Sphingidae</taxon>
        <taxon>Sphinginae</taxon>
        <taxon>Sphingini</taxon>
        <taxon>Manduca</taxon>
    </lineage>
</organism>
<evidence type="ECO:0000313" key="16">
    <source>
        <dbReference type="Proteomes" id="UP000791440"/>
    </source>
</evidence>
<dbReference type="Gene3D" id="3.30.360.10">
    <property type="entry name" value="Dihydrodipicolinate Reductase, domain 2"/>
    <property type="match status" value="1"/>
</dbReference>
<comment type="subcellular location">
    <subcellularLocation>
        <location evidence="2">Cytoplasm</location>
        <location evidence="2">Cytosol</location>
    </subcellularLocation>
</comment>
<comment type="catalytic activity">
    <reaction evidence="11">
        <text>D-glucose 6-phosphate + NADP(+) = 6-phospho-D-glucono-1,5-lactone + NADPH + H(+)</text>
        <dbReference type="Rhea" id="RHEA:15841"/>
        <dbReference type="ChEBI" id="CHEBI:15378"/>
        <dbReference type="ChEBI" id="CHEBI:57783"/>
        <dbReference type="ChEBI" id="CHEBI:57955"/>
        <dbReference type="ChEBI" id="CHEBI:58349"/>
        <dbReference type="ChEBI" id="CHEBI:61548"/>
        <dbReference type="EC" id="1.1.1.49"/>
    </reaction>
    <physiologicalReaction direction="left-to-right" evidence="11">
        <dbReference type="Rhea" id="RHEA:15842"/>
    </physiologicalReaction>
</comment>
<dbReference type="PROSITE" id="PS00069">
    <property type="entry name" value="G6P_DEHYDROGENASE"/>
    <property type="match status" value="1"/>
</dbReference>
<dbReference type="EMBL" id="JH668971">
    <property type="protein sequence ID" value="KAG6463340.1"/>
    <property type="molecule type" value="Genomic_DNA"/>
</dbReference>
<dbReference type="SUPFAM" id="SSF55347">
    <property type="entry name" value="Glyceraldehyde-3-phosphate dehydrogenase-like, C-terminal domain"/>
    <property type="match status" value="1"/>
</dbReference>
<evidence type="ECO:0000313" key="15">
    <source>
        <dbReference type="EMBL" id="KAG6463340.1"/>
    </source>
</evidence>
<dbReference type="Gene3D" id="3.40.50.720">
    <property type="entry name" value="NAD(P)-binding Rossmann-like Domain"/>
    <property type="match status" value="1"/>
</dbReference>
<dbReference type="Pfam" id="PF02781">
    <property type="entry name" value="G6PD_C"/>
    <property type="match status" value="1"/>
</dbReference>
<dbReference type="InterPro" id="IPR022674">
    <property type="entry name" value="G6P_DH_NAD-bd"/>
</dbReference>
<comment type="similarity">
    <text evidence="4 12">Belongs to the glucose-6-phosphate dehydrogenase family.</text>
</comment>
<evidence type="ECO:0000256" key="6">
    <source>
        <dbReference type="ARBA" id="ARBA00020444"/>
    </source>
</evidence>
<keyword evidence="10 12" id="KW-0119">Carbohydrate metabolism</keyword>
<comment type="function">
    <text evidence="1">Cytosolic glucose-6-phosphate dehydrogenase that catalyzes the first and rate-limiting step of the oxidative branch within the pentose phosphate pathway/shunt, an alternative route to glycolysis for the dissimilation of carbohydrates and a major source of reducing power and metabolic intermediates for fatty acid and nucleic acid biosynthetic processes.</text>
</comment>
<dbReference type="Pfam" id="PF00479">
    <property type="entry name" value="G6PD_N"/>
    <property type="match status" value="1"/>
</dbReference>
<evidence type="ECO:0000259" key="13">
    <source>
        <dbReference type="Pfam" id="PF00479"/>
    </source>
</evidence>
<evidence type="ECO:0000256" key="2">
    <source>
        <dbReference type="ARBA" id="ARBA00004514"/>
    </source>
</evidence>
<dbReference type="PIRSF" id="PIRSF000110">
    <property type="entry name" value="G6PD"/>
    <property type="match status" value="1"/>
</dbReference>
<dbReference type="SUPFAM" id="SSF51735">
    <property type="entry name" value="NAD(P)-binding Rossmann-fold domains"/>
    <property type="match status" value="1"/>
</dbReference>
<reference evidence="15" key="2">
    <citation type="submission" date="2020-12" db="EMBL/GenBank/DDBJ databases">
        <authorList>
            <person name="Kanost M."/>
        </authorList>
    </citation>
    <scope>NUCLEOTIDE SEQUENCE</scope>
</reference>
<comment type="function">
    <text evidence="12">Catalyzes the rate-limiting step of the oxidative pentose-phosphate pathway, which represents a route for the dissimilation of carbohydrates besides glycolysis.</text>
</comment>
<comment type="pathway">
    <text evidence="3 12">Carbohydrate degradation; pentose phosphate pathway; D-ribulose 5-phosphate from D-glucose 6-phosphate (oxidative stage): step 1/3.</text>
</comment>
<comment type="caution">
    <text evidence="15">The sequence shown here is derived from an EMBL/GenBank/DDBJ whole genome shotgun (WGS) entry which is preliminary data.</text>
</comment>
<dbReference type="EMBL" id="JH668971">
    <property type="protein sequence ID" value="KAG6463341.1"/>
    <property type="molecule type" value="Genomic_DNA"/>
</dbReference>
<dbReference type="FunFam" id="3.40.50.720:FF:000111">
    <property type="entry name" value="Glucose-6-phosphate 1-dehydrogenase"/>
    <property type="match status" value="1"/>
</dbReference>
<dbReference type="FunFam" id="3.30.360.10:FF:000018">
    <property type="entry name" value="Glucose-6-phosphate 1-dehydrogenase"/>
    <property type="match status" value="1"/>
</dbReference>
<evidence type="ECO:0000256" key="8">
    <source>
        <dbReference type="ARBA" id="ARBA00022857"/>
    </source>
</evidence>
<dbReference type="PANTHER" id="PTHR23429:SF0">
    <property type="entry name" value="GLUCOSE-6-PHOSPHATE 1-DEHYDROGENASE"/>
    <property type="match status" value="1"/>
</dbReference>
<gene>
    <name evidence="15" type="ORF">O3G_MSEX013810</name>
</gene>
<dbReference type="InterPro" id="IPR001282">
    <property type="entry name" value="G6P_DH"/>
</dbReference>
<evidence type="ECO:0000256" key="5">
    <source>
        <dbReference type="ARBA" id="ARBA00013019"/>
    </source>
</evidence>
<keyword evidence="8 12" id="KW-0521">NADP</keyword>
<evidence type="ECO:0000259" key="14">
    <source>
        <dbReference type="Pfam" id="PF02781"/>
    </source>
</evidence>
<feature type="domain" description="Glucose-6-phosphate dehydrogenase NAD-binding" evidence="13">
    <location>
        <begin position="14"/>
        <end position="189"/>
    </location>
</feature>
<evidence type="ECO:0000256" key="9">
    <source>
        <dbReference type="ARBA" id="ARBA00023002"/>
    </source>
</evidence>
<dbReference type="InterPro" id="IPR022675">
    <property type="entry name" value="G6P_DH_C"/>
</dbReference>